<organism evidence="1">
    <name type="scientific">Anguilla anguilla</name>
    <name type="common">European freshwater eel</name>
    <name type="synonym">Muraena anguilla</name>
    <dbReference type="NCBI Taxonomy" id="7936"/>
    <lineage>
        <taxon>Eukaryota</taxon>
        <taxon>Metazoa</taxon>
        <taxon>Chordata</taxon>
        <taxon>Craniata</taxon>
        <taxon>Vertebrata</taxon>
        <taxon>Euteleostomi</taxon>
        <taxon>Actinopterygii</taxon>
        <taxon>Neopterygii</taxon>
        <taxon>Teleostei</taxon>
        <taxon>Anguilliformes</taxon>
        <taxon>Anguillidae</taxon>
        <taxon>Anguilla</taxon>
    </lineage>
</organism>
<name>A0A0E9VLK4_ANGAN</name>
<evidence type="ECO:0000313" key="1">
    <source>
        <dbReference type="EMBL" id="JAH79014.1"/>
    </source>
</evidence>
<accession>A0A0E9VLK4</accession>
<dbReference type="EMBL" id="GBXM01029563">
    <property type="protein sequence ID" value="JAH79014.1"/>
    <property type="molecule type" value="Transcribed_RNA"/>
</dbReference>
<dbReference type="AlphaFoldDB" id="A0A0E9VLK4"/>
<protein>
    <submittedName>
        <fullName evidence="1">Uncharacterized protein</fullName>
    </submittedName>
</protein>
<reference evidence="1" key="1">
    <citation type="submission" date="2014-11" db="EMBL/GenBank/DDBJ databases">
        <authorList>
            <person name="Amaro Gonzalez C."/>
        </authorList>
    </citation>
    <scope>NUCLEOTIDE SEQUENCE</scope>
</reference>
<reference evidence="1" key="2">
    <citation type="journal article" date="2015" name="Fish Shellfish Immunol.">
        <title>Early steps in the European eel (Anguilla anguilla)-Vibrio vulnificus interaction in the gills: Role of the RtxA13 toxin.</title>
        <authorList>
            <person name="Callol A."/>
            <person name="Pajuelo D."/>
            <person name="Ebbesson L."/>
            <person name="Teles M."/>
            <person name="MacKenzie S."/>
            <person name="Amaro C."/>
        </authorList>
    </citation>
    <scope>NUCLEOTIDE SEQUENCE</scope>
</reference>
<sequence length="31" mass="3570">MSGLPIRRVGELYNSREILLPERTVKPRVCS</sequence>
<proteinExistence type="predicted"/>